<sequence>MNSSIEGREKWRFSARIMDYRRHVLGYGTWKF</sequence>
<proteinExistence type="predicted"/>
<name>A0A7X0IIH7_9ACTN</name>
<evidence type="ECO:0000313" key="1">
    <source>
        <dbReference type="EMBL" id="MBB6475856.1"/>
    </source>
</evidence>
<dbReference type="Proteomes" id="UP000555564">
    <property type="component" value="Unassembled WGS sequence"/>
</dbReference>
<reference evidence="1 2" key="1">
    <citation type="submission" date="2020-08" db="EMBL/GenBank/DDBJ databases">
        <title>Sequencing the genomes of 1000 actinobacteria strains.</title>
        <authorList>
            <person name="Klenk H.-P."/>
        </authorList>
    </citation>
    <scope>NUCLEOTIDE SEQUENCE [LARGE SCALE GENOMIC DNA]</scope>
    <source>
        <strain evidence="1 2">DSM 44936</strain>
    </source>
</reference>
<comment type="caution">
    <text evidence="1">The sequence shown here is derived from an EMBL/GenBank/DDBJ whole genome shotgun (WGS) entry which is preliminary data.</text>
</comment>
<gene>
    <name evidence="1" type="ORF">BJ992_005287</name>
</gene>
<dbReference type="AlphaFoldDB" id="A0A7X0IIH7"/>
<protein>
    <submittedName>
        <fullName evidence="1">Uncharacterized protein</fullName>
    </submittedName>
</protein>
<keyword evidence="2" id="KW-1185">Reference proteome</keyword>
<evidence type="ECO:0000313" key="2">
    <source>
        <dbReference type="Proteomes" id="UP000555564"/>
    </source>
</evidence>
<accession>A0A7X0IIH7</accession>
<organism evidence="1 2">
    <name type="scientific">Sphaerisporangium rubeum</name>
    <dbReference type="NCBI Taxonomy" id="321317"/>
    <lineage>
        <taxon>Bacteria</taxon>
        <taxon>Bacillati</taxon>
        <taxon>Actinomycetota</taxon>
        <taxon>Actinomycetes</taxon>
        <taxon>Streptosporangiales</taxon>
        <taxon>Streptosporangiaceae</taxon>
        <taxon>Sphaerisporangium</taxon>
    </lineage>
</organism>
<dbReference type="EMBL" id="JACHIU010000001">
    <property type="protein sequence ID" value="MBB6475856.1"/>
    <property type="molecule type" value="Genomic_DNA"/>
</dbReference>